<organism evidence="1 2">
    <name type="scientific">Sphingomonas kyungheensis</name>
    <dbReference type="NCBI Taxonomy" id="1069987"/>
    <lineage>
        <taxon>Bacteria</taxon>
        <taxon>Pseudomonadati</taxon>
        <taxon>Pseudomonadota</taxon>
        <taxon>Alphaproteobacteria</taxon>
        <taxon>Sphingomonadales</taxon>
        <taxon>Sphingomonadaceae</taxon>
        <taxon>Sphingomonas</taxon>
    </lineage>
</organism>
<evidence type="ECO:0008006" key="3">
    <source>
        <dbReference type="Google" id="ProtNLM"/>
    </source>
</evidence>
<dbReference type="EMBL" id="JBBBDM010000005">
    <property type="protein sequence ID" value="MEI5687777.1"/>
    <property type="molecule type" value="Genomic_DNA"/>
</dbReference>
<reference evidence="1 2" key="1">
    <citation type="journal article" date="2013" name="Int. J. Syst. Evol. Microbiol.">
        <title>Sphingomonas kyungheensis sp. nov., a bacterium with ginsenoside-converting activity isolated from soil of a ginseng field.</title>
        <authorList>
            <person name="Son H.M."/>
            <person name="Yang J.E."/>
            <person name="Park Y."/>
            <person name="Han C.K."/>
            <person name="Kim S.G."/>
            <person name="Kook M."/>
            <person name="Yi T.H."/>
        </authorList>
    </citation>
    <scope>NUCLEOTIDE SEQUENCE [LARGE SCALE GENOMIC DNA]</scope>
    <source>
        <strain evidence="1 2">LMG 26582</strain>
    </source>
</reference>
<accession>A0ABU8H455</accession>
<dbReference type="RefSeq" id="WP_336545416.1">
    <property type="nucleotide sequence ID" value="NZ_JBBBDM010000005.1"/>
</dbReference>
<sequence>MNMHTIVMTRLLSKVLVLAGAVGTIWCWNNGHDPKPPASDWQKAGWHYRFDDDKEIGAAMYRFQDNSQQYFMALCDIKPLFHLVYGKVPIESTTFQLQVDQSRFSFRRYDGAGLMVIDPAVADAFARSKKNITFSVGPSYLVRIPPSPLIAKLIKACRSRNKPDRR</sequence>
<proteinExistence type="predicted"/>
<protein>
    <recommendedName>
        <fullName evidence="3">DUF1254 domain-containing protein</fullName>
    </recommendedName>
</protein>
<comment type="caution">
    <text evidence="1">The sequence shown here is derived from an EMBL/GenBank/DDBJ whole genome shotgun (WGS) entry which is preliminary data.</text>
</comment>
<name>A0ABU8H455_9SPHN</name>
<gene>
    <name evidence="1" type="ORF">V8201_11870</name>
</gene>
<evidence type="ECO:0000313" key="2">
    <source>
        <dbReference type="Proteomes" id="UP001367771"/>
    </source>
</evidence>
<dbReference type="Proteomes" id="UP001367771">
    <property type="component" value="Unassembled WGS sequence"/>
</dbReference>
<keyword evidence="2" id="KW-1185">Reference proteome</keyword>
<evidence type="ECO:0000313" key="1">
    <source>
        <dbReference type="EMBL" id="MEI5687777.1"/>
    </source>
</evidence>